<sequence>MEQQIPLNIQEIIQATVDRAIATLLESGLLKEKKGRKHHSRSRSPHKGKKDKKKHKKRSSSSSSCSSASGEDEGKKKKEKKEKRCAERQSSRSHSRGRHSRSRSRSKHHHKMHHHSKSPATHHHFHYSPCWLAENSSEGPCHKSHDGKRKKHSRRLRCMKFYYKQGPATSDENDEQEKDCELTKNFENLEVGDNNPSAPLVTISTE</sequence>
<evidence type="ECO:0000313" key="2">
    <source>
        <dbReference type="EnsemblMetazoa" id="XP_050511957.1"/>
    </source>
</evidence>
<feature type="compositionally biased region" description="Basic residues" evidence="1">
    <location>
        <begin position="91"/>
        <end position="123"/>
    </location>
</feature>
<dbReference type="RefSeq" id="XP_050511957.1">
    <property type="nucleotide sequence ID" value="XM_050656000.1"/>
</dbReference>
<keyword evidence="3" id="KW-1185">Reference proteome</keyword>
<feature type="compositionally biased region" description="Basic and acidic residues" evidence="1">
    <location>
        <begin position="72"/>
        <end position="90"/>
    </location>
</feature>
<name>A0ABM5KP33_DIAVI</name>
<proteinExistence type="predicted"/>
<feature type="region of interest" description="Disordered" evidence="1">
    <location>
        <begin position="184"/>
        <end position="206"/>
    </location>
</feature>
<reference evidence="2" key="1">
    <citation type="submission" date="2025-05" db="UniProtKB">
        <authorList>
            <consortium name="EnsemblMetazoa"/>
        </authorList>
    </citation>
    <scope>IDENTIFICATION</scope>
</reference>
<dbReference type="EnsemblMetazoa" id="XM_050656000.1">
    <property type="protein sequence ID" value="XP_050511957.1"/>
    <property type="gene ID" value="LOC126888008"/>
</dbReference>
<evidence type="ECO:0000256" key="1">
    <source>
        <dbReference type="SAM" id="MobiDB-lite"/>
    </source>
</evidence>
<feature type="compositionally biased region" description="Low complexity" evidence="1">
    <location>
        <begin position="60"/>
        <end position="69"/>
    </location>
</feature>
<accession>A0ABM5KP33</accession>
<dbReference type="GeneID" id="126888008"/>
<feature type="region of interest" description="Disordered" evidence="1">
    <location>
        <begin position="27"/>
        <end position="123"/>
    </location>
</feature>
<dbReference type="Proteomes" id="UP001652700">
    <property type="component" value="Unplaced"/>
</dbReference>
<protein>
    <submittedName>
        <fullName evidence="2">Uncharacterized protein</fullName>
    </submittedName>
</protein>
<feature type="compositionally biased region" description="Polar residues" evidence="1">
    <location>
        <begin position="194"/>
        <end position="206"/>
    </location>
</feature>
<feature type="compositionally biased region" description="Basic residues" evidence="1">
    <location>
        <begin position="33"/>
        <end position="59"/>
    </location>
</feature>
<organism evidence="2 3">
    <name type="scientific">Diabrotica virgifera virgifera</name>
    <name type="common">western corn rootworm</name>
    <dbReference type="NCBI Taxonomy" id="50390"/>
    <lineage>
        <taxon>Eukaryota</taxon>
        <taxon>Metazoa</taxon>
        <taxon>Ecdysozoa</taxon>
        <taxon>Arthropoda</taxon>
        <taxon>Hexapoda</taxon>
        <taxon>Insecta</taxon>
        <taxon>Pterygota</taxon>
        <taxon>Neoptera</taxon>
        <taxon>Endopterygota</taxon>
        <taxon>Coleoptera</taxon>
        <taxon>Polyphaga</taxon>
        <taxon>Cucujiformia</taxon>
        <taxon>Chrysomeloidea</taxon>
        <taxon>Chrysomelidae</taxon>
        <taxon>Galerucinae</taxon>
        <taxon>Diabroticina</taxon>
        <taxon>Diabroticites</taxon>
        <taxon>Diabrotica</taxon>
    </lineage>
</organism>
<evidence type="ECO:0000313" key="3">
    <source>
        <dbReference type="Proteomes" id="UP001652700"/>
    </source>
</evidence>